<evidence type="ECO:0000313" key="2">
    <source>
        <dbReference type="EMBL" id="GES86088.1"/>
    </source>
</evidence>
<dbReference type="EMBL" id="BEXD01001557">
    <property type="protein sequence ID" value="GBB94663.1"/>
    <property type="molecule type" value="Genomic_DNA"/>
</dbReference>
<keyword evidence="3" id="KW-1185">Reference proteome</keyword>
<reference evidence="2" key="2">
    <citation type="submission" date="2019-10" db="EMBL/GenBank/DDBJ databases">
        <title>Conservation and host-specific expression of non-tandemly repeated heterogenous ribosome RNA gene in arbuscular mycorrhizal fungi.</title>
        <authorList>
            <person name="Maeda T."/>
            <person name="Kobayashi Y."/>
            <person name="Nakagawa T."/>
            <person name="Ezawa T."/>
            <person name="Yamaguchi K."/>
            <person name="Bino T."/>
            <person name="Nishimoto Y."/>
            <person name="Shigenobu S."/>
            <person name="Kawaguchi M."/>
        </authorList>
    </citation>
    <scope>NUCLEOTIDE SEQUENCE</scope>
    <source>
        <strain evidence="2">HR1</strain>
    </source>
</reference>
<reference evidence="1 3" key="1">
    <citation type="submission" date="2017-11" db="EMBL/GenBank/DDBJ databases">
        <title>The genome of Rhizophagus clarus HR1 reveals common genetic basis of auxotrophy among arbuscular mycorrhizal fungi.</title>
        <authorList>
            <person name="Kobayashi Y."/>
        </authorList>
    </citation>
    <scope>NUCLEOTIDE SEQUENCE [LARGE SCALE GENOMIC DNA]</scope>
    <source>
        <strain evidence="1 3">HR1</strain>
    </source>
</reference>
<accession>A0A2Z6QWH9</accession>
<gene>
    <name evidence="2" type="ORF">RCL2_001316000</name>
    <name evidence="1" type="ORF">RclHR1_00240011</name>
</gene>
<organism evidence="1 3">
    <name type="scientific">Rhizophagus clarus</name>
    <dbReference type="NCBI Taxonomy" id="94130"/>
    <lineage>
        <taxon>Eukaryota</taxon>
        <taxon>Fungi</taxon>
        <taxon>Fungi incertae sedis</taxon>
        <taxon>Mucoromycota</taxon>
        <taxon>Glomeromycotina</taxon>
        <taxon>Glomeromycetes</taxon>
        <taxon>Glomerales</taxon>
        <taxon>Glomeraceae</taxon>
        <taxon>Rhizophagus</taxon>
    </lineage>
</organism>
<evidence type="ECO:0000313" key="1">
    <source>
        <dbReference type="EMBL" id="GBB94663.1"/>
    </source>
</evidence>
<proteinExistence type="predicted"/>
<evidence type="ECO:0000313" key="3">
    <source>
        <dbReference type="Proteomes" id="UP000247702"/>
    </source>
</evidence>
<dbReference type="EMBL" id="BLAL01000160">
    <property type="protein sequence ID" value="GES86088.1"/>
    <property type="molecule type" value="Genomic_DNA"/>
</dbReference>
<dbReference type="AlphaFoldDB" id="A0A2Z6QWH9"/>
<comment type="caution">
    <text evidence="1">The sequence shown here is derived from an EMBL/GenBank/DDBJ whole genome shotgun (WGS) entry which is preliminary data.</text>
</comment>
<protein>
    <submittedName>
        <fullName evidence="1">Uncharacterized protein</fullName>
    </submittedName>
</protein>
<name>A0A2Z6QWH9_9GLOM</name>
<sequence>MSTTGTSHVKAKDTEVWVLTIFFSRYKYDEQDIDSRCFTSKKLAQKAMKREARDLYKSSAIIQEADDKYFEEYPMEIHFGENPEEISYRREFGFCKIESCKLEEEESN</sequence>
<dbReference type="OrthoDB" id="2390868at2759"/>
<dbReference type="Proteomes" id="UP000615446">
    <property type="component" value="Unassembled WGS sequence"/>
</dbReference>
<dbReference type="Proteomes" id="UP000247702">
    <property type="component" value="Unassembled WGS sequence"/>
</dbReference>